<dbReference type="Pfam" id="PF13358">
    <property type="entry name" value="DDE_3"/>
    <property type="match status" value="1"/>
</dbReference>
<keyword evidence="2" id="KW-0378">Hydrolase</keyword>
<evidence type="ECO:0000259" key="1">
    <source>
        <dbReference type="Pfam" id="PF13358"/>
    </source>
</evidence>
<organism evidence="2 3">
    <name type="scientific">Streptomyces fodineus</name>
    <dbReference type="NCBI Taxonomy" id="1904616"/>
    <lineage>
        <taxon>Bacteria</taxon>
        <taxon>Bacillati</taxon>
        <taxon>Actinomycetota</taxon>
        <taxon>Actinomycetes</taxon>
        <taxon>Kitasatosporales</taxon>
        <taxon>Streptomycetaceae</taxon>
        <taxon>Streptomyces</taxon>
    </lineage>
</organism>
<dbReference type="Gene3D" id="3.30.420.10">
    <property type="entry name" value="Ribonuclease H-like superfamily/Ribonuclease H"/>
    <property type="match status" value="1"/>
</dbReference>
<dbReference type="KEGG" id="spun:BFF78_07920"/>
<dbReference type="EMBL" id="CP017248">
    <property type="protein sequence ID" value="AOR30983.1"/>
    <property type="molecule type" value="Genomic_DNA"/>
</dbReference>
<protein>
    <submittedName>
        <fullName evidence="2">DDE endonuclease</fullName>
    </submittedName>
</protein>
<dbReference type="AlphaFoldDB" id="A0A1D7Y5X0"/>
<evidence type="ECO:0000313" key="3">
    <source>
        <dbReference type="Proteomes" id="UP000094960"/>
    </source>
</evidence>
<reference evidence="3" key="1">
    <citation type="submission" date="2016-09" db="EMBL/GenBank/DDBJ databases">
        <title>Streptomyces puniciscabiei strain:TW1S1 Genome sequencing and assembly.</title>
        <authorList>
            <person name="Kim M.-K."/>
            <person name="Kim S.B."/>
        </authorList>
    </citation>
    <scope>NUCLEOTIDE SEQUENCE [LARGE SCALE GENOMIC DNA]</scope>
    <source>
        <strain evidence="3">TW1S1</strain>
    </source>
</reference>
<name>A0A1D7Y5X0_9ACTN</name>
<dbReference type="InterPro" id="IPR036397">
    <property type="entry name" value="RNaseH_sf"/>
</dbReference>
<accession>A0A1D7Y5X0</accession>
<dbReference type="InterPro" id="IPR038717">
    <property type="entry name" value="Tc1-like_DDE_dom"/>
</dbReference>
<keyword evidence="3" id="KW-1185">Reference proteome</keyword>
<gene>
    <name evidence="2" type="ORF">BFF78_07920</name>
</gene>
<keyword evidence="2" id="KW-0255">Endonuclease</keyword>
<dbReference type="GO" id="GO:0003676">
    <property type="term" value="F:nucleic acid binding"/>
    <property type="evidence" value="ECO:0007669"/>
    <property type="project" value="InterPro"/>
</dbReference>
<dbReference type="Proteomes" id="UP000094960">
    <property type="component" value="Chromosome"/>
</dbReference>
<dbReference type="GO" id="GO:0004519">
    <property type="term" value="F:endonuclease activity"/>
    <property type="evidence" value="ECO:0007669"/>
    <property type="project" value="UniProtKB-KW"/>
</dbReference>
<evidence type="ECO:0000313" key="2">
    <source>
        <dbReference type="EMBL" id="AOR30983.1"/>
    </source>
</evidence>
<keyword evidence="2" id="KW-0540">Nuclease</keyword>
<feature type="domain" description="Tc1-like transposase DDE" evidence="1">
    <location>
        <begin position="20"/>
        <end position="166"/>
    </location>
</feature>
<proteinExistence type="predicted"/>
<sequence length="204" mass="22936">MEEGDLAAGKSIAAERGAWIVFEDEAGQSMTPPRARTWGRIGQTPVVRVRGRGSGRVSMAGMTCYKPGERSRLIYAIREYRGRKDEPKGFGWRDFRDLIVRARTQLGGPIVLVWDNLRLHLTAGMRAFIETNAEWLTVFHLPTYAPDLNPQEGIWSLVKREIGNLAAADLTQITRAVKRRLKRIQYRPELVDGCLATTGLTLES</sequence>